<evidence type="ECO:0000313" key="2">
    <source>
        <dbReference type="EMBL" id="CAL6070189.1"/>
    </source>
</evidence>
<evidence type="ECO:0000313" key="3">
    <source>
        <dbReference type="Proteomes" id="UP001642409"/>
    </source>
</evidence>
<organism evidence="1">
    <name type="scientific">Hexamita inflata</name>
    <dbReference type="NCBI Taxonomy" id="28002"/>
    <lineage>
        <taxon>Eukaryota</taxon>
        <taxon>Metamonada</taxon>
        <taxon>Diplomonadida</taxon>
        <taxon>Hexamitidae</taxon>
        <taxon>Hexamitinae</taxon>
        <taxon>Hexamita</taxon>
    </lineage>
</organism>
<sequence>MQSDHSDSSDSFEIQCEESEDYSILSVQSNEQNEQMVENDENVNISDNNQSEVTAKMIIIPGLPIDEILKVKAVVPPNVIVGQKDQDICVFTEDQYLQNKLKETFPQANIHLVDSDLNSNQEAIKNQSTLNWRCFQYLNSGSLNKKSNVQIKIIYNSIDTDIDGAKAFAKFIAQSDIKYYTKPFFLVGSNIYDSFVQMYQSNELVDKTGKVVKFTFRQHKREVSAYVQIHVNDVEKYIDIINQYDKTNMRFYEMKHIQKRTFKNEDPKKFITLKLSHVSKTDVEKIENYLKQFKGIKIQKQEENKKENLNKVKPSVEAKEKKEMKVQQPITKAKTLKKEQPPKQISKNCGKAQVAQQIDNKNVVQFFVTINLHDMPVDTAKILEAALKPRIPQNCTFKAMTKGDLSIKCNQESLEQVKNAITTYSPNLIFTQKPVKIETPKVTNANIQQIENLKNQVSIVVKLEKYPEKAAQTLLPTILSVIPSSGNAFIQGVNIIIQIDPTEVELVESYLKCIQFNDQEIEFARL</sequence>
<gene>
    <name evidence="1" type="ORF">HINF_LOCUS37256</name>
    <name evidence="2" type="ORF">HINF_LOCUS54336</name>
</gene>
<comment type="caution">
    <text evidence="1">The sequence shown here is derived from an EMBL/GenBank/DDBJ whole genome shotgun (WGS) entry which is preliminary data.</text>
</comment>
<reference evidence="1" key="1">
    <citation type="submission" date="2023-06" db="EMBL/GenBank/DDBJ databases">
        <authorList>
            <person name="Kurt Z."/>
        </authorList>
    </citation>
    <scope>NUCLEOTIDE SEQUENCE</scope>
</reference>
<dbReference type="EMBL" id="CAXDID020000282">
    <property type="protein sequence ID" value="CAL6070189.1"/>
    <property type="molecule type" value="Genomic_DNA"/>
</dbReference>
<accession>A0AA86Q2Z0</accession>
<protein>
    <submittedName>
        <fullName evidence="1">Uncharacterized protein</fullName>
    </submittedName>
</protein>
<evidence type="ECO:0000313" key="1">
    <source>
        <dbReference type="EMBL" id="CAI9949611.1"/>
    </source>
</evidence>
<dbReference type="AlphaFoldDB" id="A0AA86Q2Z0"/>
<dbReference type="Proteomes" id="UP001642409">
    <property type="component" value="Unassembled WGS sequence"/>
</dbReference>
<reference evidence="2 3" key="2">
    <citation type="submission" date="2024-07" db="EMBL/GenBank/DDBJ databases">
        <authorList>
            <person name="Akdeniz Z."/>
        </authorList>
    </citation>
    <scope>NUCLEOTIDE SEQUENCE [LARGE SCALE GENOMIC DNA]</scope>
</reference>
<proteinExistence type="predicted"/>
<name>A0AA86Q2Z0_9EUKA</name>
<dbReference type="EMBL" id="CATOUU010000802">
    <property type="protein sequence ID" value="CAI9949611.1"/>
    <property type="molecule type" value="Genomic_DNA"/>
</dbReference>
<keyword evidence="3" id="KW-1185">Reference proteome</keyword>